<dbReference type="HOGENOM" id="CLU_811603_0_0_1"/>
<feature type="transmembrane region" description="Helical" evidence="1">
    <location>
        <begin position="52"/>
        <end position="74"/>
    </location>
</feature>
<sequence length="342" mass="38033">MTDARPTTPQGFVNSHLPNRSITRKCYASNNNTRQDLNLPAAPQIYKIRWKAFMRTSLLFLLNGVLQCILGAYIEQQLAARGFIDVREDWMRPILQDKLQGLEASATAAIHELIKVADSLRPHQSPHLHLPHKDILGGSTVITSLTYPTSAEDRSFWSFLNAFSTTDITSDTHADTTSGIYAVIGRVQDPSVPWCFFGELGQIGLRLPGIFDIVQLRLVDSKNSMDFSRPNDHEPTYVVLWGVVEGVQNTAKLRFYREELEALRTHMDVKFGSPCLLETEECLPLAVLERSPVNTVHEIGIFPEISTLGINFGVIIMQIYGSSGGASETTCVHQVQVLGTPV</sequence>
<evidence type="ECO:0008006" key="4">
    <source>
        <dbReference type="Google" id="ProtNLM"/>
    </source>
</evidence>
<protein>
    <recommendedName>
        <fullName evidence="4">SUN domain-containing protein</fullName>
    </recommendedName>
</protein>
<accession>A0A0C3P936</accession>
<keyword evidence="3" id="KW-1185">Reference proteome</keyword>
<evidence type="ECO:0000313" key="2">
    <source>
        <dbReference type="EMBL" id="KIP01193.1"/>
    </source>
</evidence>
<dbReference type="EMBL" id="KN840872">
    <property type="protein sequence ID" value="KIP01193.1"/>
    <property type="molecule type" value="Genomic_DNA"/>
</dbReference>
<name>A0A0C3P936_PHLG1</name>
<keyword evidence="1" id="KW-0472">Membrane</keyword>
<keyword evidence="1" id="KW-1133">Transmembrane helix</keyword>
<reference evidence="2 3" key="1">
    <citation type="journal article" date="2014" name="PLoS Genet.">
        <title>Analysis of the Phlebiopsis gigantea genome, transcriptome and secretome provides insight into its pioneer colonization strategies of wood.</title>
        <authorList>
            <person name="Hori C."/>
            <person name="Ishida T."/>
            <person name="Igarashi K."/>
            <person name="Samejima M."/>
            <person name="Suzuki H."/>
            <person name="Master E."/>
            <person name="Ferreira P."/>
            <person name="Ruiz-Duenas F.J."/>
            <person name="Held B."/>
            <person name="Canessa P."/>
            <person name="Larrondo L.F."/>
            <person name="Schmoll M."/>
            <person name="Druzhinina I.S."/>
            <person name="Kubicek C.P."/>
            <person name="Gaskell J.A."/>
            <person name="Kersten P."/>
            <person name="St John F."/>
            <person name="Glasner J."/>
            <person name="Sabat G."/>
            <person name="Splinter BonDurant S."/>
            <person name="Syed K."/>
            <person name="Yadav J."/>
            <person name="Mgbeahuruike A.C."/>
            <person name="Kovalchuk A."/>
            <person name="Asiegbu F.O."/>
            <person name="Lackner G."/>
            <person name="Hoffmeister D."/>
            <person name="Rencoret J."/>
            <person name="Gutierrez A."/>
            <person name="Sun H."/>
            <person name="Lindquist E."/>
            <person name="Barry K."/>
            <person name="Riley R."/>
            <person name="Grigoriev I.V."/>
            <person name="Henrissat B."/>
            <person name="Kues U."/>
            <person name="Berka R.M."/>
            <person name="Martinez A.T."/>
            <person name="Covert S.F."/>
            <person name="Blanchette R.A."/>
            <person name="Cullen D."/>
        </authorList>
    </citation>
    <scope>NUCLEOTIDE SEQUENCE [LARGE SCALE GENOMIC DNA]</scope>
    <source>
        <strain evidence="2 3">11061_1 CR5-6</strain>
    </source>
</reference>
<dbReference type="Gene3D" id="2.60.120.260">
    <property type="entry name" value="Galactose-binding domain-like"/>
    <property type="match status" value="1"/>
</dbReference>
<gene>
    <name evidence="2" type="ORF">PHLGIDRAFT_17375</name>
</gene>
<dbReference type="AlphaFoldDB" id="A0A0C3P936"/>
<evidence type="ECO:0000256" key="1">
    <source>
        <dbReference type="SAM" id="Phobius"/>
    </source>
</evidence>
<evidence type="ECO:0000313" key="3">
    <source>
        <dbReference type="Proteomes" id="UP000053257"/>
    </source>
</evidence>
<dbReference type="Proteomes" id="UP000053257">
    <property type="component" value="Unassembled WGS sequence"/>
</dbReference>
<proteinExistence type="predicted"/>
<organism evidence="2 3">
    <name type="scientific">Phlebiopsis gigantea (strain 11061_1 CR5-6)</name>
    <name type="common">White-rot fungus</name>
    <name type="synonym">Peniophora gigantea</name>
    <dbReference type="NCBI Taxonomy" id="745531"/>
    <lineage>
        <taxon>Eukaryota</taxon>
        <taxon>Fungi</taxon>
        <taxon>Dikarya</taxon>
        <taxon>Basidiomycota</taxon>
        <taxon>Agaricomycotina</taxon>
        <taxon>Agaricomycetes</taxon>
        <taxon>Polyporales</taxon>
        <taxon>Phanerochaetaceae</taxon>
        <taxon>Phlebiopsis</taxon>
    </lineage>
</organism>
<keyword evidence="1" id="KW-0812">Transmembrane</keyword>